<organism evidence="1 2">
    <name type="scientific">Pluteus cervinus</name>
    <dbReference type="NCBI Taxonomy" id="181527"/>
    <lineage>
        <taxon>Eukaryota</taxon>
        <taxon>Fungi</taxon>
        <taxon>Dikarya</taxon>
        <taxon>Basidiomycota</taxon>
        <taxon>Agaricomycotina</taxon>
        <taxon>Agaricomycetes</taxon>
        <taxon>Agaricomycetidae</taxon>
        <taxon>Agaricales</taxon>
        <taxon>Pluteineae</taxon>
        <taxon>Pluteaceae</taxon>
        <taxon>Pluteus</taxon>
    </lineage>
</organism>
<proteinExistence type="predicted"/>
<evidence type="ECO:0000313" key="1">
    <source>
        <dbReference type="EMBL" id="TFK64319.1"/>
    </source>
</evidence>
<gene>
    <name evidence="1" type="ORF">BDN72DRAFT_846706</name>
</gene>
<protein>
    <submittedName>
        <fullName evidence="1">Uncharacterized protein</fullName>
    </submittedName>
</protein>
<dbReference type="EMBL" id="ML208480">
    <property type="protein sequence ID" value="TFK64319.1"/>
    <property type="molecule type" value="Genomic_DNA"/>
</dbReference>
<dbReference type="Proteomes" id="UP000308600">
    <property type="component" value="Unassembled WGS sequence"/>
</dbReference>
<reference evidence="1 2" key="1">
    <citation type="journal article" date="2019" name="Nat. Ecol. Evol.">
        <title>Megaphylogeny resolves global patterns of mushroom evolution.</title>
        <authorList>
            <person name="Varga T."/>
            <person name="Krizsan K."/>
            <person name="Foldi C."/>
            <person name="Dima B."/>
            <person name="Sanchez-Garcia M."/>
            <person name="Sanchez-Ramirez S."/>
            <person name="Szollosi G.J."/>
            <person name="Szarkandi J.G."/>
            <person name="Papp V."/>
            <person name="Albert L."/>
            <person name="Andreopoulos W."/>
            <person name="Angelini C."/>
            <person name="Antonin V."/>
            <person name="Barry K.W."/>
            <person name="Bougher N.L."/>
            <person name="Buchanan P."/>
            <person name="Buyck B."/>
            <person name="Bense V."/>
            <person name="Catcheside P."/>
            <person name="Chovatia M."/>
            <person name="Cooper J."/>
            <person name="Damon W."/>
            <person name="Desjardin D."/>
            <person name="Finy P."/>
            <person name="Geml J."/>
            <person name="Haridas S."/>
            <person name="Hughes K."/>
            <person name="Justo A."/>
            <person name="Karasinski D."/>
            <person name="Kautmanova I."/>
            <person name="Kiss B."/>
            <person name="Kocsube S."/>
            <person name="Kotiranta H."/>
            <person name="LaButti K.M."/>
            <person name="Lechner B.E."/>
            <person name="Liimatainen K."/>
            <person name="Lipzen A."/>
            <person name="Lukacs Z."/>
            <person name="Mihaltcheva S."/>
            <person name="Morgado L.N."/>
            <person name="Niskanen T."/>
            <person name="Noordeloos M.E."/>
            <person name="Ohm R.A."/>
            <person name="Ortiz-Santana B."/>
            <person name="Ovrebo C."/>
            <person name="Racz N."/>
            <person name="Riley R."/>
            <person name="Savchenko A."/>
            <person name="Shiryaev A."/>
            <person name="Soop K."/>
            <person name="Spirin V."/>
            <person name="Szebenyi C."/>
            <person name="Tomsovsky M."/>
            <person name="Tulloss R.E."/>
            <person name="Uehling J."/>
            <person name="Grigoriev I.V."/>
            <person name="Vagvolgyi C."/>
            <person name="Papp T."/>
            <person name="Martin F.M."/>
            <person name="Miettinen O."/>
            <person name="Hibbett D.S."/>
            <person name="Nagy L.G."/>
        </authorList>
    </citation>
    <scope>NUCLEOTIDE SEQUENCE [LARGE SCALE GENOMIC DNA]</scope>
    <source>
        <strain evidence="1 2">NL-1719</strain>
    </source>
</reference>
<evidence type="ECO:0000313" key="2">
    <source>
        <dbReference type="Proteomes" id="UP000308600"/>
    </source>
</evidence>
<keyword evidence="2" id="KW-1185">Reference proteome</keyword>
<sequence length="60" mass="6406">MRMGSGEVAFEVGEEGGGGGAWYRSWDGIWKSWWWSGGPVGLGEGGMGLEGELSTTSLYF</sequence>
<accession>A0ACD3AG17</accession>
<name>A0ACD3AG17_9AGAR</name>